<evidence type="ECO:0000313" key="2">
    <source>
        <dbReference type="Proteomes" id="UP000078459"/>
    </source>
</evidence>
<dbReference type="RefSeq" id="WP_068822836.1">
    <property type="nucleotide sequence ID" value="NZ_LWHJ01000028.1"/>
</dbReference>
<dbReference type="OrthoDB" id="9766816at2"/>
<reference evidence="1 2" key="2">
    <citation type="submission" date="2016-06" db="EMBL/GenBank/DDBJ databases">
        <title>Pedobacter psychrophilus sp. nov., isolated from Antarctic fragmentary rock.</title>
        <authorList>
            <person name="Svec P."/>
        </authorList>
    </citation>
    <scope>NUCLEOTIDE SEQUENCE [LARGE SCALE GENOMIC DNA]</scope>
    <source>
        <strain evidence="1 2">CCM 8644</strain>
    </source>
</reference>
<protein>
    <recommendedName>
        <fullName evidence="3">FAD-binding domain-containing protein</fullName>
    </recommendedName>
</protein>
<evidence type="ECO:0008006" key="3">
    <source>
        <dbReference type="Google" id="ProtNLM"/>
    </source>
</evidence>
<dbReference type="AlphaFoldDB" id="A0A179DES0"/>
<dbReference type="Proteomes" id="UP000078459">
    <property type="component" value="Unassembled WGS sequence"/>
</dbReference>
<proteinExistence type="predicted"/>
<name>A0A179DES0_9SPHI</name>
<dbReference type="STRING" id="1826909.A5893_11660"/>
<gene>
    <name evidence="1" type="ORF">A5893_11660</name>
</gene>
<keyword evidence="2" id="KW-1185">Reference proteome</keyword>
<dbReference type="EMBL" id="LWHJ01000028">
    <property type="protein sequence ID" value="OAQ39312.1"/>
    <property type="molecule type" value="Genomic_DNA"/>
</dbReference>
<organism evidence="1 2">
    <name type="scientific">Pedobacter psychrophilus</name>
    <dbReference type="NCBI Taxonomy" id="1826909"/>
    <lineage>
        <taxon>Bacteria</taxon>
        <taxon>Pseudomonadati</taxon>
        <taxon>Bacteroidota</taxon>
        <taxon>Sphingobacteriia</taxon>
        <taxon>Sphingobacteriales</taxon>
        <taxon>Sphingobacteriaceae</taxon>
        <taxon>Pedobacter</taxon>
    </lineage>
</organism>
<sequence length="344" mass="39967">MIIPSSSEILIQGISPSTLALAVALSTNGAKVLIVDERIDLGIESIQFVLDDYCLSFLKNFGFSFSAEETANKTIETENFINQSLKLLAENLCSVIWEAKIEKQSDQSFFFIQKEKKNPHETQYFFDSSNFENQTEIESFRNALILAWRLIGIYANQTLKVDILNSYPQESELFKVQNISLNSNKKRNFILKWLDKMTIKTQDFNLQDSKISLHLSQYRNLQAGELLPNLNFFDEKKKEQSNLYAWCSYKYFSVIIFGSLIPTNLFTIAKWVKLHYPVQLFYLPFSENNEAVFDALKIRKGEKKTFVVRPDKFIGLLHDGIEIDIIDNYLKNFIFMKEKDEKII</sequence>
<comment type="caution">
    <text evidence="1">The sequence shown here is derived from an EMBL/GenBank/DDBJ whole genome shotgun (WGS) entry which is preliminary data.</text>
</comment>
<evidence type="ECO:0000313" key="1">
    <source>
        <dbReference type="EMBL" id="OAQ39312.1"/>
    </source>
</evidence>
<reference evidence="1 2" key="1">
    <citation type="submission" date="2016-04" db="EMBL/GenBank/DDBJ databases">
        <authorList>
            <person name="Evans L.H."/>
            <person name="Alamgir A."/>
            <person name="Owens N."/>
            <person name="Weber N.D."/>
            <person name="Virtaneva K."/>
            <person name="Barbian K."/>
            <person name="Babar A."/>
            <person name="Rosenke K."/>
        </authorList>
    </citation>
    <scope>NUCLEOTIDE SEQUENCE [LARGE SCALE GENOMIC DNA]</scope>
    <source>
        <strain evidence="1 2">CCM 8644</strain>
    </source>
</reference>
<accession>A0A179DES0</accession>